<evidence type="ECO:0000256" key="2">
    <source>
        <dbReference type="ARBA" id="ARBA00022803"/>
    </source>
</evidence>
<dbReference type="SUPFAM" id="SSF48452">
    <property type="entry name" value="TPR-like"/>
    <property type="match status" value="2"/>
</dbReference>
<reference evidence="5 6" key="1">
    <citation type="submission" date="2014-11" db="EMBL/GenBank/DDBJ databases">
        <title>Whole genome shotgun sequence of Sphingomonas parapaucimobilis NBRC 15100.</title>
        <authorList>
            <person name="Katano-Makiyama Y."/>
            <person name="Hosoyama A."/>
            <person name="Hashimoto M."/>
            <person name="Hosoyama Y."/>
            <person name="Noguchi M."/>
            <person name="Numata M."/>
            <person name="Tsuchikane K."/>
            <person name="Hirakata S."/>
            <person name="Uohara A."/>
            <person name="Shimodaira J."/>
            <person name="Ohji S."/>
            <person name="Ichikawa N."/>
            <person name="Kimura A."/>
            <person name="Yamazoe A."/>
            <person name="Fujita N."/>
        </authorList>
    </citation>
    <scope>NUCLEOTIDE SEQUENCE [LARGE SCALE GENOMIC DNA]</scope>
    <source>
        <strain evidence="5 6">NBRC 15100</strain>
    </source>
</reference>
<sequence>MMTGAGRKRIMVAALLVGAAAGPAMADTCKVGQMAAIPVTMQGLRPVVETRINGKPAPFILDSGAFYSNIAPPVARELGLPEQPLPFGFRVNGIGGSSDATVATVKHFTLAGTDIPNVQFIVSGSDVGQTGLLGQNVLGLSDVEYDLPGGMVRLFKPSGCAHAAMAYWTGGKPYFEIPIETRDQAHSHTVGTVELDGAKLNATFDTGAAQTVLSLRAAARAGVHPGDPGVEAAGWERGLGRHVVQGWTARFKLLKIGNEELHNVRLHIADLGPLDTDMLLGADFFVSHRLYVSNFQHRIYFTYSGGRLFDAVAHADPGMAAVVAPAATDAAPPSDAEGYSRRGAMLVTQHDLPHAIDAFTQAIAMAPKNPRFPRQRALAYLDQHRPVLAIDDLNTTLTLDPTDTQARLIRAELRLRAGNPAGTITDLDLLNGQLPREDAARLQMARLYSGADAFDAAIGQYDLWLAAHHDDSRRSTAQNGRCWSRMLADKDIDKALGDCNAAVHAIPSDPSFLDSRAFIHLRQKDDRAALADFNAALAIDPKRAWALYGRSIAETHLGMTTEAARDRTLATGLDKRMPERMRKYGIG</sequence>
<dbReference type="EMBL" id="BBPI01000090">
    <property type="protein sequence ID" value="GAM02548.1"/>
    <property type="molecule type" value="Genomic_DNA"/>
</dbReference>
<dbReference type="Gene3D" id="2.40.70.10">
    <property type="entry name" value="Acid Proteases"/>
    <property type="match status" value="2"/>
</dbReference>
<name>A0A0A1WAY4_9SPHN</name>
<dbReference type="SMART" id="SM00028">
    <property type="entry name" value="TPR"/>
    <property type="match status" value="3"/>
</dbReference>
<dbReference type="Gene3D" id="1.25.40.10">
    <property type="entry name" value="Tetratricopeptide repeat domain"/>
    <property type="match status" value="2"/>
</dbReference>
<keyword evidence="1" id="KW-0677">Repeat</keyword>
<feature type="chain" id="PRO_5001981951" evidence="4">
    <location>
        <begin position="27"/>
        <end position="587"/>
    </location>
</feature>
<dbReference type="eggNOG" id="COG3577">
    <property type="taxonomic scope" value="Bacteria"/>
</dbReference>
<comment type="caution">
    <text evidence="5">The sequence shown here is derived from an EMBL/GenBank/DDBJ whole genome shotgun (WGS) entry which is preliminary data.</text>
</comment>
<evidence type="ECO:0000256" key="4">
    <source>
        <dbReference type="SAM" id="SignalP"/>
    </source>
</evidence>
<dbReference type="CDD" id="cd05483">
    <property type="entry name" value="retropepsin_like_bacteria"/>
    <property type="match status" value="2"/>
</dbReference>
<keyword evidence="4" id="KW-0732">Signal</keyword>
<dbReference type="RefSeq" id="WP_245613520.1">
    <property type="nucleotide sequence ID" value="NZ_BBPI01000090.1"/>
</dbReference>
<dbReference type="eggNOG" id="COG0457">
    <property type="taxonomic scope" value="Bacteria"/>
</dbReference>
<organism evidence="5 6">
    <name type="scientific">Sphingomonas parapaucimobilis NBRC 15100</name>
    <dbReference type="NCBI Taxonomy" id="1219049"/>
    <lineage>
        <taxon>Bacteria</taxon>
        <taxon>Pseudomonadati</taxon>
        <taxon>Pseudomonadota</taxon>
        <taxon>Alphaproteobacteria</taxon>
        <taxon>Sphingomonadales</taxon>
        <taxon>Sphingomonadaceae</taxon>
        <taxon>Sphingomonas</taxon>
    </lineage>
</organism>
<dbReference type="PANTHER" id="PTHR44858">
    <property type="entry name" value="TETRATRICOPEPTIDE REPEAT PROTEIN 6"/>
    <property type="match status" value="1"/>
</dbReference>
<accession>A0A0A1WAY4</accession>
<dbReference type="SUPFAM" id="SSF50630">
    <property type="entry name" value="Acid proteases"/>
    <property type="match status" value="2"/>
</dbReference>
<protein>
    <submittedName>
        <fullName evidence="5">Uncharacterized protein</fullName>
    </submittedName>
</protein>
<dbReference type="InterPro" id="IPR019734">
    <property type="entry name" value="TPR_rpt"/>
</dbReference>
<dbReference type="PANTHER" id="PTHR44858:SF1">
    <property type="entry name" value="UDP-N-ACETYLGLUCOSAMINE--PEPTIDE N-ACETYLGLUCOSAMINYLTRANSFERASE SPINDLY-RELATED"/>
    <property type="match status" value="1"/>
</dbReference>
<dbReference type="Pfam" id="PF13975">
    <property type="entry name" value="gag-asp_proteas"/>
    <property type="match status" value="1"/>
</dbReference>
<dbReference type="PROSITE" id="PS50005">
    <property type="entry name" value="TPR"/>
    <property type="match status" value="1"/>
</dbReference>
<dbReference type="AlphaFoldDB" id="A0A0A1WAY4"/>
<dbReference type="Proteomes" id="UP000032305">
    <property type="component" value="Unassembled WGS sequence"/>
</dbReference>
<evidence type="ECO:0000313" key="6">
    <source>
        <dbReference type="Proteomes" id="UP000032305"/>
    </source>
</evidence>
<evidence type="ECO:0000256" key="3">
    <source>
        <dbReference type="PROSITE-ProRule" id="PRU00339"/>
    </source>
</evidence>
<dbReference type="InterPro" id="IPR034122">
    <property type="entry name" value="Retropepsin-like_bacterial"/>
</dbReference>
<dbReference type="InterPro" id="IPR011990">
    <property type="entry name" value="TPR-like_helical_dom_sf"/>
</dbReference>
<feature type="repeat" description="TPR" evidence="3">
    <location>
        <begin position="336"/>
        <end position="369"/>
    </location>
</feature>
<evidence type="ECO:0000256" key="1">
    <source>
        <dbReference type="ARBA" id="ARBA00022737"/>
    </source>
</evidence>
<keyword evidence="2 3" id="KW-0802">TPR repeat</keyword>
<gene>
    <name evidence="5" type="ORF">SP5_090_00120</name>
</gene>
<dbReference type="Pfam" id="PF13650">
    <property type="entry name" value="Asp_protease_2"/>
    <property type="match status" value="1"/>
</dbReference>
<proteinExistence type="predicted"/>
<evidence type="ECO:0000313" key="5">
    <source>
        <dbReference type="EMBL" id="GAM02548.1"/>
    </source>
</evidence>
<dbReference type="InterPro" id="IPR021109">
    <property type="entry name" value="Peptidase_aspartic_dom_sf"/>
</dbReference>
<keyword evidence="6" id="KW-1185">Reference proteome</keyword>
<feature type="signal peptide" evidence="4">
    <location>
        <begin position="1"/>
        <end position="26"/>
    </location>
</feature>
<dbReference type="InterPro" id="IPR050498">
    <property type="entry name" value="Ycf3"/>
</dbReference>